<dbReference type="PROSITE" id="PS01359">
    <property type="entry name" value="ZF_PHD_1"/>
    <property type="match status" value="1"/>
</dbReference>
<dbReference type="HOGENOM" id="CLU_182426_0_0_1"/>
<dbReference type="SMART" id="SM00249">
    <property type="entry name" value="PHD"/>
    <property type="match status" value="1"/>
</dbReference>
<dbReference type="InterPro" id="IPR011011">
    <property type="entry name" value="Znf_FYVE_PHD"/>
</dbReference>
<dbReference type="InterPro" id="IPR001965">
    <property type="entry name" value="Znf_PHD"/>
</dbReference>
<protein>
    <recommendedName>
        <fullName evidence="4">Zinc finger PHD-type domain-containing protein</fullName>
    </recommendedName>
</protein>
<evidence type="ECO:0000313" key="5">
    <source>
        <dbReference type="EMBL" id="KIJ95602.1"/>
    </source>
</evidence>
<sequence length="68" mass="7732">KFISKCVCGSLVTADEMDDEDKSICCKQKGCEMSWYHLVCVGIERRVLGWMCDSCKHSGERGRGNKQR</sequence>
<feature type="non-terminal residue" evidence="5">
    <location>
        <position position="1"/>
    </location>
</feature>
<dbReference type="EMBL" id="KN838750">
    <property type="protein sequence ID" value="KIJ95602.1"/>
    <property type="molecule type" value="Genomic_DNA"/>
</dbReference>
<evidence type="ECO:0000313" key="6">
    <source>
        <dbReference type="Proteomes" id="UP000054477"/>
    </source>
</evidence>
<proteinExistence type="predicted"/>
<dbReference type="GO" id="GO:0008270">
    <property type="term" value="F:zinc ion binding"/>
    <property type="evidence" value="ECO:0007669"/>
    <property type="project" value="UniProtKB-KW"/>
</dbReference>
<name>A0A0C9XHI8_9AGAR</name>
<keyword evidence="6" id="KW-1185">Reference proteome</keyword>
<feature type="domain" description="Zinc finger PHD-type" evidence="4">
    <location>
        <begin position="5"/>
        <end position="56"/>
    </location>
</feature>
<dbReference type="AlphaFoldDB" id="A0A0C9XHI8"/>
<evidence type="ECO:0000256" key="3">
    <source>
        <dbReference type="ARBA" id="ARBA00022833"/>
    </source>
</evidence>
<reference evidence="6" key="2">
    <citation type="submission" date="2015-01" db="EMBL/GenBank/DDBJ databases">
        <title>Evolutionary Origins and Diversification of the Mycorrhizal Mutualists.</title>
        <authorList>
            <consortium name="DOE Joint Genome Institute"/>
            <consortium name="Mycorrhizal Genomics Consortium"/>
            <person name="Kohler A."/>
            <person name="Kuo A."/>
            <person name="Nagy L.G."/>
            <person name="Floudas D."/>
            <person name="Copeland A."/>
            <person name="Barry K.W."/>
            <person name="Cichocki N."/>
            <person name="Veneault-Fourrey C."/>
            <person name="LaButti K."/>
            <person name="Lindquist E.A."/>
            <person name="Lipzen A."/>
            <person name="Lundell T."/>
            <person name="Morin E."/>
            <person name="Murat C."/>
            <person name="Riley R."/>
            <person name="Ohm R."/>
            <person name="Sun H."/>
            <person name="Tunlid A."/>
            <person name="Henrissat B."/>
            <person name="Grigoriev I.V."/>
            <person name="Hibbett D.S."/>
            <person name="Martin F."/>
        </authorList>
    </citation>
    <scope>NUCLEOTIDE SEQUENCE [LARGE SCALE GENOMIC DNA]</scope>
    <source>
        <strain evidence="6">LaAM-08-1</strain>
    </source>
</reference>
<gene>
    <name evidence="5" type="ORF">K443DRAFT_108546</name>
</gene>
<dbReference type="Proteomes" id="UP000054477">
    <property type="component" value="Unassembled WGS sequence"/>
</dbReference>
<evidence type="ECO:0000256" key="1">
    <source>
        <dbReference type="ARBA" id="ARBA00022723"/>
    </source>
</evidence>
<keyword evidence="2" id="KW-0863">Zinc-finger</keyword>
<evidence type="ECO:0000256" key="2">
    <source>
        <dbReference type="ARBA" id="ARBA00022771"/>
    </source>
</evidence>
<keyword evidence="3" id="KW-0862">Zinc</keyword>
<dbReference type="InterPro" id="IPR019786">
    <property type="entry name" value="Zinc_finger_PHD-type_CS"/>
</dbReference>
<dbReference type="InterPro" id="IPR013083">
    <property type="entry name" value="Znf_RING/FYVE/PHD"/>
</dbReference>
<accession>A0A0C9XHI8</accession>
<organism evidence="5 6">
    <name type="scientific">Laccaria amethystina LaAM-08-1</name>
    <dbReference type="NCBI Taxonomy" id="1095629"/>
    <lineage>
        <taxon>Eukaryota</taxon>
        <taxon>Fungi</taxon>
        <taxon>Dikarya</taxon>
        <taxon>Basidiomycota</taxon>
        <taxon>Agaricomycotina</taxon>
        <taxon>Agaricomycetes</taxon>
        <taxon>Agaricomycetidae</taxon>
        <taxon>Agaricales</taxon>
        <taxon>Agaricineae</taxon>
        <taxon>Hydnangiaceae</taxon>
        <taxon>Laccaria</taxon>
    </lineage>
</organism>
<dbReference type="OrthoDB" id="5411773at2759"/>
<keyword evidence="1" id="KW-0479">Metal-binding</keyword>
<reference evidence="5 6" key="1">
    <citation type="submission" date="2014-04" db="EMBL/GenBank/DDBJ databases">
        <authorList>
            <consortium name="DOE Joint Genome Institute"/>
            <person name="Kuo A."/>
            <person name="Kohler A."/>
            <person name="Nagy L.G."/>
            <person name="Floudas D."/>
            <person name="Copeland A."/>
            <person name="Barry K.W."/>
            <person name="Cichocki N."/>
            <person name="Veneault-Fourrey C."/>
            <person name="LaButti K."/>
            <person name="Lindquist E.A."/>
            <person name="Lipzen A."/>
            <person name="Lundell T."/>
            <person name="Morin E."/>
            <person name="Murat C."/>
            <person name="Sun H."/>
            <person name="Tunlid A."/>
            <person name="Henrissat B."/>
            <person name="Grigoriev I.V."/>
            <person name="Hibbett D.S."/>
            <person name="Martin F."/>
            <person name="Nordberg H.P."/>
            <person name="Cantor M.N."/>
            <person name="Hua S.X."/>
        </authorList>
    </citation>
    <scope>NUCLEOTIDE SEQUENCE [LARGE SCALE GENOMIC DNA]</scope>
    <source>
        <strain evidence="5 6">LaAM-08-1</strain>
    </source>
</reference>
<evidence type="ECO:0000259" key="4">
    <source>
        <dbReference type="SMART" id="SM00249"/>
    </source>
</evidence>
<dbReference type="SUPFAM" id="SSF57903">
    <property type="entry name" value="FYVE/PHD zinc finger"/>
    <property type="match status" value="1"/>
</dbReference>
<dbReference type="Gene3D" id="3.30.40.10">
    <property type="entry name" value="Zinc/RING finger domain, C3HC4 (zinc finger)"/>
    <property type="match status" value="1"/>
</dbReference>